<accession>A0A6P5SFQ2</accession>
<dbReference type="Gene3D" id="3.80.10.10">
    <property type="entry name" value="Ribonuclease Inhibitor"/>
    <property type="match status" value="2"/>
</dbReference>
<feature type="compositionally biased region" description="Polar residues" evidence="1">
    <location>
        <begin position="353"/>
        <end position="363"/>
    </location>
</feature>
<dbReference type="SUPFAM" id="SSF52058">
    <property type="entry name" value="L domain-like"/>
    <property type="match status" value="1"/>
</dbReference>
<dbReference type="InterPro" id="IPR044974">
    <property type="entry name" value="Disease_R_plants"/>
</dbReference>
<dbReference type="PANTHER" id="PTHR11017:SF267">
    <property type="entry name" value="TMV RESISTANCE PROTEIN N-LIKE"/>
    <property type="match status" value="1"/>
</dbReference>
<dbReference type="GO" id="GO:0006952">
    <property type="term" value="P:defense response"/>
    <property type="evidence" value="ECO:0007669"/>
    <property type="project" value="InterPro"/>
</dbReference>
<feature type="region of interest" description="Disordered" evidence="1">
    <location>
        <begin position="342"/>
        <end position="386"/>
    </location>
</feature>
<sequence length="386" mass="43806">MHELKLLHLSHVQLDGSYAEFCTRLRWLCWNKFPLDSIPTDFPLGSLVVLEMQYSGLRQVFKGTKRLSSLKILDLSHSHSLTEITDFSFCPNLEKLILVDCERLVDVNESIGNLERLVYLSMKDCKNIRMLPENMIMLKSLETLIISGCTNLNELSVEMLRNMEFLKVLEMDEIPITQLWRGRSSCILSSLPCSLVDLSVRGCNLSDDDFPRDFSNLSSLRRLNVGNNPICVLPNCIQGLTRLDDLSFRECTRLKSLVGLPNLPHLTISGCISLEKITYQYFQGGLHATCVGDNRNLVEWEDTFKVEPIGRVDVDMINLLGLCNLESMATIRMHKPFSSAIDRSPVQGKEQNKPTAIQTAQTKNRAKTTKPQQELKLLTPKQNFKG</sequence>
<organism evidence="2 3">
    <name type="scientific">Prunus avium</name>
    <name type="common">Cherry</name>
    <name type="synonym">Cerasus avium</name>
    <dbReference type="NCBI Taxonomy" id="42229"/>
    <lineage>
        <taxon>Eukaryota</taxon>
        <taxon>Viridiplantae</taxon>
        <taxon>Streptophyta</taxon>
        <taxon>Embryophyta</taxon>
        <taxon>Tracheophyta</taxon>
        <taxon>Spermatophyta</taxon>
        <taxon>Magnoliopsida</taxon>
        <taxon>eudicotyledons</taxon>
        <taxon>Gunneridae</taxon>
        <taxon>Pentapetalae</taxon>
        <taxon>rosids</taxon>
        <taxon>fabids</taxon>
        <taxon>Rosales</taxon>
        <taxon>Rosaceae</taxon>
        <taxon>Amygdaloideae</taxon>
        <taxon>Amygdaleae</taxon>
        <taxon>Prunus</taxon>
    </lineage>
</organism>
<proteinExistence type="predicted"/>
<dbReference type="PANTHER" id="PTHR11017">
    <property type="entry name" value="LEUCINE-RICH REPEAT-CONTAINING PROTEIN"/>
    <property type="match status" value="1"/>
</dbReference>
<dbReference type="GeneID" id="110755722"/>
<keyword evidence="2" id="KW-1185">Reference proteome</keyword>
<evidence type="ECO:0000313" key="3">
    <source>
        <dbReference type="RefSeq" id="XP_021812658.1"/>
    </source>
</evidence>
<protein>
    <submittedName>
        <fullName evidence="3">Protein SUPPRESSOR OF npr1-1, CONSTITUTIVE 1-like</fullName>
    </submittedName>
</protein>
<dbReference type="RefSeq" id="XP_021812658.1">
    <property type="nucleotide sequence ID" value="XM_021956966.1"/>
</dbReference>
<reference evidence="3" key="1">
    <citation type="submission" date="2025-08" db="UniProtKB">
        <authorList>
            <consortium name="RefSeq"/>
        </authorList>
    </citation>
    <scope>IDENTIFICATION</scope>
</reference>
<dbReference type="AlphaFoldDB" id="A0A6P5SFQ2"/>
<dbReference type="InterPro" id="IPR032675">
    <property type="entry name" value="LRR_dom_sf"/>
</dbReference>
<name>A0A6P5SFQ2_PRUAV</name>
<gene>
    <name evidence="3" type="primary">LOC110755722</name>
</gene>
<dbReference type="Proteomes" id="UP000515124">
    <property type="component" value="Unplaced"/>
</dbReference>
<dbReference type="KEGG" id="pavi:110755722"/>
<evidence type="ECO:0000256" key="1">
    <source>
        <dbReference type="SAM" id="MobiDB-lite"/>
    </source>
</evidence>
<evidence type="ECO:0000313" key="2">
    <source>
        <dbReference type="Proteomes" id="UP000515124"/>
    </source>
</evidence>